<proteinExistence type="predicted"/>
<evidence type="ECO:0000313" key="1">
    <source>
        <dbReference type="EMBL" id="KAJ8893026.1"/>
    </source>
</evidence>
<dbReference type="EMBL" id="JARBHB010000002">
    <property type="protein sequence ID" value="KAJ8893026.1"/>
    <property type="molecule type" value="Genomic_DNA"/>
</dbReference>
<reference evidence="1 2" key="1">
    <citation type="submission" date="2023-02" db="EMBL/GenBank/DDBJ databases">
        <title>LHISI_Scaffold_Assembly.</title>
        <authorList>
            <person name="Stuart O.P."/>
            <person name="Cleave R."/>
            <person name="Magrath M.J.L."/>
            <person name="Mikheyev A.S."/>
        </authorList>
    </citation>
    <scope>NUCLEOTIDE SEQUENCE [LARGE SCALE GENOMIC DNA]</scope>
    <source>
        <strain evidence="1">Daus_M_001</strain>
        <tissue evidence="1">Leg muscle</tissue>
    </source>
</reference>
<comment type="caution">
    <text evidence="1">The sequence shown here is derived from an EMBL/GenBank/DDBJ whole genome shotgun (WGS) entry which is preliminary data.</text>
</comment>
<gene>
    <name evidence="1" type="ORF">PR048_005607</name>
</gene>
<protein>
    <submittedName>
        <fullName evidence="1">Uncharacterized protein</fullName>
    </submittedName>
</protein>
<organism evidence="1 2">
    <name type="scientific">Dryococelus australis</name>
    <dbReference type="NCBI Taxonomy" id="614101"/>
    <lineage>
        <taxon>Eukaryota</taxon>
        <taxon>Metazoa</taxon>
        <taxon>Ecdysozoa</taxon>
        <taxon>Arthropoda</taxon>
        <taxon>Hexapoda</taxon>
        <taxon>Insecta</taxon>
        <taxon>Pterygota</taxon>
        <taxon>Neoptera</taxon>
        <taxon>Polyneoptera</taxon>
        <taxon>Phasmatodea</taxon>
        <taxon>Verophasmatodea</taxon>
        <taxon>Anareolatae</taxon>
        <taxon>Phasmatidae</taxon>
        <taxon>Eurycanthinae</taxon>
        <taxon>Dryococelus</taxon>
    </lineage>
</organism>
<keyword evidence="2" id="KW-1185">Reference proteome</keyword>
<sequence length="162" mass="18529">MNDDFDVFEDFIGLYEASSTTGDTVAAIIEDVLLWLDLPIEDCREELARNLQTSDISITSALRQTEIVMGCLTDLRIEEKFTELWKKVKKRGEELDLQPNLEFEGSPHQLGAERARHLKKAQQLGAERSHHLKKAQQIFLQIQRNVSHLSSSVVFITKHVRA</sequence>
<name>A0ABQ9I8U2_9NEOP</name>
<accession>A0ABQ9I8U2</accession>
<evidence type="ECO:0000313" key="2">
    <source>
        <dbReference type="Proteomes" id="UP001159363"/>
    </source>
</evidence>
<dbReference type="Proteomes" id="UP001159363">
    <property type="component" value="Chromosome 2"/>
</dbReference>